<accession>A0A848B6F3</accession>
<proteinExistence type="predicted"/>
<evidence type="ECO:0000313" key="2">
    <source>
        <dbReference type="Proteomes" id="UP000543804"/>
    </source>
</evidence>
<dbReference type="GO" id="GO:0016740">
    <property type="term" value="F:transferase activity"/>
    <property type="evidence" value="ECO:0007669"/>
    <property type="project" value="UniProtKB-KW"/>
</dbReference>
<dbReference type="Gene3D" id="3.90.550.10">
    <property type="entry name" value="Spore Coat Polysaccharide Biosynthesis Protein SpsA, Chain A"/>
    <property type="match status" value="1"/>
</dbReference>
<keyword evidence="1" id="KW-0808">Transferase</keyword>
<name>A0A848B6F3_9FIRM</name>
<dbReference type="InterPro" id="IPR029044">
    <property type="entry name" value="Nucleotide-diphossugar_trans"/>
</dbReference>
<gene>
    <name evidence="1" type="ORF">HF878_10755</name>
</gene>
<dbReference type="Proteomes" id="UP000543804">
    <property type="component" value="Unassembled WGS sequence"/>
</dbReference>
<organism evidence="1 2">
    <name type="scientific">Selenomonas bovis</name>
    <dbReference type="NCBI Taxonomy" id="416586"/>
    <lineage>
        <taxon>Bacteria</taxon>
        <taxon>Bacillati</taxon>
        <taxon>Bacillota</taxon>
        <taxon>Negativicutes</taxon>
        <taxon>Selenomonadales</taxon>
        <taxon>Selenomonadaceae</taxon>
        <taxon>Selenomonas</taxon>
    </lineage>
</organism>
<reference evidence="1 2" key="1">
    <citation type="submission" date="2020-04" db="EMBL/GenBank/DDBJ databases">
        <authorList>
            <person name="Hitch T.C.A."/>
            <person name="Wylensek D."/>
            <person name="Clavel T."/>
        </authorList>
    </citation>
    <scope>NUCLEOTIDE SEQUENCE [LARGE SCALE GENOMIC DNA]</scope>
    <source>
        <strain evidence="1 2">PG-130-P53-12</strain>
    </source>
</reference>
<keyword evidence="2" id="KW-1185">Reference proteome</keyword>
<evidence type="ECO:0000313" key="1">
    <source>
        <dbReference type="EMBL" id="NMD99919.1"/>
    </source>
</evidence>
<comment type="caution">
    <text evidence="1">The sequence shown here is derived from an EMBL/GenBank/DDBJ whole genome shotgun (WGS) entry which is preliminary data.</text>
</comment>
<protein>
    <submittedName>
        <fullName evidence="1">Glycosyl transferase</fullName>
    </submittedName>
</protein>
<sequence length="113" mass="13363">SYFSENKRMFHGEGNYLIRFLVNLFWGGRNTYVKDILTGSRALSRDFVQSYHIRSDGFEIETEMTIFALKHHFTIKNIPIPYKDRPRGSESKLKTISDGRKILWLIFKEALMK</sequence>
<feature type="non-terminal residue" evidence="1">
    <location>
        <position position="1"/>
    </location>
</feature>
<dbReference type="EMBL" id="JABAFA010000090">
    <property type="protein sequence ID" value="NMD99919.1"/>
    <property type="molecule type" value="Genomic_DNA"/>
</dbReference>
<dbReference type="AlphaFoldDB" id="A0A848B6F3"/>